<feature type="non-terminal residue" evidence="1">
    <location>
        <position position="1"/>
    </location>
</feature>
<name>X0SE83_9ZZZZ</name>
<proteinExistence type="predicted"/>
<gene>
    <name evidence="1" type="ORF">S01H1_17603</name>
</gene>
<comment type="caution">
    <text evidence="1">The sequence shown here is derived from an EMBL/GenBank/DDBJ whole genome shotgun (WGS) entry which is preliminary data.</text>
</comment>
<organism evidence="1">
    <name type="scientific">marine sediment metagenome</name>
    <dbReference type="NCBI Taxonomy" id="412755"/>
    <lineage>
        <taxon>unclassified sequences</taxon>
        <taxon>metagenomes</taxon>
        <taxon>ecological metagenomes</taxon>
    </lineage>
</organism>
<accession>X0SE83</accession>
<evidence type="ECO:0000313" key="1">
    <source>
        <dbReference type="EMBL" id="GAF73431.1"/>
    </source>
</evidence>
<sequence length="89" mass="9797">RLWASIGASPEMNLGALKNAKRRTARLMSMINEDAIYNAGLVEEYGSAGQNEAFLRANPFVRGLMTNPETDTGVVQWTTDENGKPVRVK</sequence>
<reference evidence="1" key="1">
    <citation type="journal article" date="2014" name="Front. Microbiol.">
        <title>High frequency of phylogenetically diverse reductive dehalogenase-homologous genes in deep subseafloor sedimentary metagenomes.</title>
        <authorList>
            <person name="Kawai M."/>
            <person name="Futagami T."/>
            <person name="Toyoda A."/>
            <person name="Takaki Y."/>
            <person name="Nishi S."/>
            <person name="Hori S."/>
            <person name="Arai W."/>
            <person name="Tsubouchi T."/>
            <person name="Morono Y."/>
            <person name="Uchiyama I."/>
            <person name="Ito T."/>
            <person name="Fujiyama A."/>
            <person name="Inagaki F."/>
            <person name="Takami H."/>
        </authorList>
    </citation>
    <scope>NUCLEOTIDE SEQUENCE</scope>
    <source>
        <strain evidence="1">Expedition CK06-06</strain>
    </source>
</reference>
<protein>
    <submittedName>
        <fullName evidence="1">Uncharacterized protein</fullName>
    </submittedName>
</protein>
<dbReference type="EMBL" id="BARS01009352">
    <property type="protein sequence ID" value="GAF73431.1"/>
    <property type="molecule type" value="Genomic_DNA"/>
</dbReference>
<dbReference type="AlphaFoldDB" id="X0SE83"/>